<dbReference type="RefSeq" id="WP_091713676.1">
    <property type="nucleotide sequence ID" value="NZ_FOSH01000009.1"/>
</dbReference>
<dbReference type="Proteomes" id="UP000198924">
    <property type="component" value="Unassembled WGS sequence"/>
</dbReference>
<feature type="transmembrane region" description="Helical" evidence="1">
    <location>
        <begin position="102"/>
        <end position="125"/>
    </location>
</feature>
<sequence length="175" mass="19093">MDMQINPESKPSKLAAVFDNEQKAVEAKQKLVNVGHFNQQDIEVIQPKDKNTSKKIEPESKAIARFITRSHLILGGVGLLVGLAIASALVASGPMMTQSSPLYTYIALAVVGTFIGLLFAGLLSLRPDHDPLINETVSAKRHNLWTLIVQTDGRKNLKTAHQLMHPTAVSVTETF</sequence>
<dbReference type="EMBL" id="FOSH01000009">
    <property type="protein sequence ID" value="SFK36209.1"/>
    <property type="molecule type" value="Genomic_DNA"/>
</dbReference>
<proteinExistence type="predicted"/>
<dbReference type="OrthoDB" id="8562850at2"/>
<dbReference type="AlphaFoldDB" id="A0A1I3YXY6"/>
<protein>
    <submittedName>
        <fullName evidence="2">Uncharacterized protein</fullName>
    </submittedName>
</protein>
<evidence type="ECO:0000313" key="3">
    <source>
        <dbReference type="Proteomes" id="UP000198924"/>
    </source>
</evidence>
<keyword evidence="1" id="KW-0812">Transmembrane</keyword>
<evidence type="ECO:0000313" key="2">
    <source>
        <dbReference type="EMBL" id="SFK36209.1"/>
    </source>
</evidence>
<keyword evidence="1" id="KW-0472">Membrane</keyword>
<keyword evidence="1" id="KW-1133">Transmembrane helix</keyword>
<evidence type="ECO:0000256" key="1">
    <source>
        <dbReference type="SAM" id="Phobius"/>
    </source>
</evidence>
<reference evidence="3" key="1">
    <citation type="submission" date="2016-10" db="EMBL/GenBank/DDBJ databases">
        <authorList>
            <person name="Varghese N."/>
            <person name="Submissions S."/>
        </authorList>
    </citation>
    <scope>NUCLEOTIDE SEQUENCE [LARGE SCALE GENOMIC DNA]</scope>
    <source>
        <strain evidence="3">DSM 11578</strain>
    </source>
</reference>
<accession>A0A1I3YXY6</accession>
<feature type="transmembrane region" description="Helical" evidence="1">
    <location>
        <begin position="71"/>
        <end position="90"/>
    </location>
</feature>
<name>A0A1I3YXY6_9GAMM</name>
<dbReference type="STRING" id="45496.SAMN04488079_10926"/>
<organism evidence="2 3">
    <name type="scientific">Methylophaga sulfidovorans</name>
    <dbReference type="NCBI Taxonomy" id="45496"/>
    <lineage>
        <taxon>Bacteria</taxon>
        <taxon>Pseudomonadati</taxon>
        <taxon>Pseudomonadota</taxon>
        <taxon>Gammaproteobacteria</taxon>
        <taxon>Thiotrichales</taxon>
        <taxon>Piscirickettsiaceae</taxon>
        <taxon>Methylophaga</taxon>
    </lineage>
</organism>
<keyword evidence="3" id="KW-1185">Reference proteome</keyword>
<gene>
    <name evidence="2" type="ORF">SAMN04488079_10926</name>
</gene>